<keyword evidence="2" id="KW-1185">Reference proteome</keyword>
<gene>
    <name evidence="1" type="ORF">GSOID_T00001459001</name>
</gene>
<evidence type="ECO:0000313" key="2">
    <source>
        <dbReference type="Proteomes" id="UP000001307"/>
    </source>
</evidence>
<proteinExistence type="predicted"/>
<dbReference type="AlphaFoldDB" id="E4Y3A8"/>
<reference evidence="1" key="1">
    <citation type="journal article" date="2010" name="Science">
        <title>Plasticity of animal genome architecture unmasked by rapid evolution of a pelagic tunicate.</title>
        <authorList>
            <person name="Denoeud F."/>
            <person name="Henriet S."/>
            <person name="Mungpakdee S."/>
            <person name="Aury J.M."/>
            <person name="Da Silva C."/>
            <person name="Brinkmann H."/>
            <person name="Mikhaleva J."/>
            <person name="Olsen L.C."/>
            <person name="Jubin C."/>
            <person name="Canestro C."/>
            <person name="Bouquet J.M."/>
            <person name="Danks G."/>
            <person name="Poulain J."/>
            <person name="Campsteijn C."/>
            <person name="Adamski M."/>
            <person name="Cross I."/>
            <person name="Yadetie F."/>
            <person name="Muffato M."/>
            <person name="Louis A."/>
            <person name="Butcher S."/>
            <person name="Tsagkogeorga G."/>
            <person name="Konrad A."/>
            <person name="Singh S."/>
            <person name="Jensen M.F."/>
            <person name="Cong E.H."/>
            <person name="Eikeseth-Otteraa H."/>
            <person name="Noel B."/>
            <person name="Anthouard V."/>
            <person name="Porcel B.M."/>
            <person name="Kachouri-Lafond R."/>
            <person name="Nishino A."/>
            <person name="Ugolini M."/>
            <person name="Chourrout P."/>
            <person name="Nishida H."/>
            <person name="Aasland R."/>
            <person name="Huzurbazar S."/>
            <person name="Westhof E."/>
            <person name="Delsuc F."/>
            <person name="Lehrach H."/>
            <person name="Reinhardt R."/>
            <person name="Weissenbach J."/>
            <person name="Roy S.W."/>
            <person name="Artiguenave F."/>
            <person name="Postlethwait J.H."/>
            <person name="Manak J.R."/>
            <person name="Thompson E.M."/>
            <person name="Jaillon O."/>
            <person name="Du Pasquier L."/>
            <person name="Boudinot P."/>
            <person name="Liberles D.A."/>
            <person name="Volff J.N."/>
            <person name="Philippe H."/>
            <person name="Lenhard B."/>
            <person name="Roest Crollius H."/>
            <person name="Wincker P."/>
            <person name="Chourrout D."/>
        </authorList>
    </citation>
    <scope>NUCLEOTIDE SEQUENCE [LARGE SCALE GENOMIC DNA]</scope>
</reference>
<dbReference type="EMBL" id="FN654088">
    <property type="protein sequence ID" value="CBY16324.1"/>
    <property type="molecule type" value="Genomic_DNA"/>
</dbReference>
<evidence type="ECO:0008006" key="3">
    <source>
        <dbReference type="Google" id="ProtNLM"/>
    </source>
</evidence>
<dbReference type="Proteomes" id="UP000001307">
    <property type="component" value="Unassembled WGS sequence"/>
</dbReference>
<evidence type="ECO:0000313" key="1">
    <source>
        <dbReference type="EMBL" id="CBY16324.1"/>
    </source>
</evidence>
<protein>
    <recommendedName>
        <fullName evidence="3">C2 domain-containing protein</fullName>
    </recommendedName>
</protein>
<name>E4Y3A8_OIKDI</name>
<accession>E4Y3A8</accession>
<sequence length="61" mass="6851">MEISDKLKFIKIAVFDQDSSSKKTSNDDYLGEVIIELQVLLSSGLLRETSHSLSKNKSLYS</sequence>
<organism evidence="1">
    <name type="scientific">Oikopleura dioica</name>
    <name type="common">Tunicate</name>
    <dbReference type="NCBI Taxonomy" id="34765"/>
    <lineage>
        <taxon>Eukaryota</taxon>
        <taxon>Metazoa</taxon>
        <taxon>Chordata</taxon>
        <taxon>Tunicata</taxon>
        <taxon>Appendicularia</taxon>
        <taxon>Copelata</taxon>
        <taxon>Oikopleuridae</taxon>
        <taxon>Oikopleura</taxon>
    </lineage>
</organism>
<dbReference type="InParanoid" id="E4Y3A8"/>
<dbReference type="Gene3D" id="2.60.40.150">
    <property type="entry name" value="C2 domain"/>
    <property type="match status" value="1"/>
</dbReference>
<dbReference type="InterPro" id="IPR035892">
    <property type="entry name" value="C2_domain_sf"/>
</dbReference>